<gene>
    <name evidence="2" type="ORF">EURHEDRAFT_33280</name>
</gene>
<organism evidence="2 3">
    <name type="scientific">Aspergillus ruber (strain CBS 135680)</name>
    <dbReference type="NCBI Taxonomy" id="1388766"/>
    <lineage>
        <taxon>Eukaryota</taxon>
        <taxon>Fungi</taxon>
        <taxon>Dikarya</taxon>
        <taxon>Ascomycota</taxon>
        <taxon>Pezizomycotina</taxon>
        <taxon>Eurotiomycetes</taxon>
        <taxon>Eurotiomycetidae</taxon>
        <taxon>Eurotiales</taxon>
        <taxon>Aspergillaceae</taxon>
        <taxon>Aspergillus</taxon>
        <taxon>Aspergillus subgen. Aspergillus</taxon>
    </lineage>
</organism>
<name>A0A017STF4_ASPRC</name>
<dbReference type="HOGENOM" id="CLU_1937710_0_0_1"/>
<reference evidence="3" key="1">
    <citation type="journal article" date="2014" name="Nat. Commun.">
        <title>Genomic adaptations of the halophilic Dead Sea filamentous fungus Eurotium rubrum.</title>
        <authorList>
            <person name="Kis-Papo T."/>
            <person name="Weig A.R."/>
            <person name="Riley R."/>
            <person name="Persoh D."/>
            <person name="Salamov A."/>
            <person name="Sun H."/>
            <person name="Lipzen A."/>
            <person name="Wasser S.P."/>
            <person name="Rambold G."/>
            <person name="Grigoriev I.V."/>
            <person name="Nevo E."/>
        </authorList>
    </citation>
    <scope>NUCLEOTIDE SEQUENCE [LARGE SCALE GENOMIC DNA]</scope>
    <source>
        <strain evidence="3">CBS 135680</strain>
    </source>
</reference>
<feature type="chain" id="PRO_5001496608" evidence="1">
    <location>
        <begin position="37"/>
        <end position="130"/>
    </location>
</feature>
<protein>
    <submittedName>
        <fullName evidence="2">Uncharacterized protein</fullName>
    </submittedName>
</protein>
<dbReference type="EMBL" id="KK088411">
    <property type="protein sequence ID" value="EYE99899.1"/>
    <property type="molecule type" value="Genomic_DNA"/>
</dbReference>
<dbReference type="AlphaFoldDB" id="A0A017STF4"/>
<dbReference type="RefSeq" id="XP_040643587.1">
    <property type="nucleotide sequence ID" value="XM_040778370.1"/>
</dbReference>
<proteinExistence type="predicted"/>
<accession>A0A017STF4</accession>
<dbReference type="Proteomes" id="UP000019804">
    <property type="component" value="Unassembled WGS sequence"/>
</dbReference>
<sequence>MIHRHVIEIGSRSPSCLLCTWLLVVDLSTCLERITALYNVPSVCPSILRACCRVSLRVHVHVVTDEKQWQTQESQVHCRIPTSEMVSYNSRILSLYNYKYDADTLRKTYILVCSCIAYKDDFGMRTRRTP</sequence>
<keyword evidence="1" id="KW-0732">Signal</keyword>
<evidence type="ECO:0000313" key="3">
    <source>
        <dbReference type="Proteomes" id="UP000019804"/>
    </source>
</evidence>
<evidence type="ECO:0000313" key="2">
    <source>
        <dbReference type="EMBL" id="EYE99899.1"/>
    </source>
</evidence>
<keyword evidence="3" id="KW-1185">Reference proteome</keyword>
<dbReference type="GeneID" id="63693494"/>
<feature type="signal peptide" evidence="1">
    <location>
        <begin position="1"/>
        <end position="36"/>
    </location>
</feature>
<evidence type="ECO:0000256" key="1">
    <source>
        <dbReference type="SAM" id="SignalP"/>
    </source>
</evidence>